<proteinExistence type="predicted"/>
<dbReference type="AlphaFoldDB" id="A0A0D9X3C9"/>
<dbReference type="Proteomes" id="UP000032180">
    <property type="component" value="Chromosome 8"/>
</dbReference>
<sequence length="86" mass="8359">MEGIAGRGRGVRRKGGEGAGGCAPVGEASAGSGTGTGSQSSIVTVTVTVALMVVVIVRAGLASCNSTTVEIINGIKSNLTVNANKK</sequence>
<evidence type="ECO:0000313" key="4">
    <source>
        <dbReference type="Proteomes" id="UP000032180"/>
    </source>
</evidence>
<dbReference type="Gramene" id="LPERR08G00130.1">
    <property type="protein sequence ID" value="LPERR08G00130.1"/>
    <property type="gene ID" value="LPERR08G00130"/>
</dbReference>
<keyword evidence="2" id="KW-1133">Transmembrane helix</keyword>
<evidence type="ECO:0000256" key="1">
    <source>
        <dbReference type="SAM" id="MobiDB-lite"/>
    </source>
</evidence>
<protein>
    <submittedName>
        <fullName evidence="3">Uncharacterized protein</fullName>
    </submittedName>
</protein>
<dbReference type="HOGENOM" id="CLU_2501207_0_0_1"/>
<evidence type="ECO:0000313" key="3">
    <source>
        <dbReference type="EnsemblPlants" id="LPERR08G00130.1"/>
    </source>
</evidence>
<keyword evidence="4" id="KW-1185">Reference proteome</keyword>
<dbReference type="EnsemblPlants" id="LPERR08G00130.1">
    <property type="protein sequence ID" value="LPERR08G00130.1"/>
    <property type="gene ID" value="LPERR08G00130"/>
</dbReference>
<evidence type="ECO:0000256" key="2">
    <source>
        <dbReference type="SAM" id="Phobius"/>
    </source>
</evidence>
<keyword evidence="2" id="KW-0472">Membrane</keyword>
<reference evidence="4" key="2">
    <citation type="submission" date="2013-12" db="EMBL/GenBank/DDBJ databases">
        <authorList>
            <person name="Yu Y."/>
            <person name="Lee S."/>
            <person name="de Baynast K."/>
            <person name="Wissotski M."/>
            <person name="Liu L."/>
            <person name="Talag J."/>
            <person name="Goicoechea J."/>
            <person name="Angelova A."/>
            <person name="Jetty R."/>
            <person name="Kudrna D."/>
            <person name="Golser W."/>
            <person name="Rivera L."/>
            <person name="Zhang J."/>
            <person name="Wing R."/>
        </authorList>
    </citation>
    <scope>NUCLEOTIDE SEQUENCE</scope>
</reference>
<organism evidence="3 4">
    <name type="scientific">Leersia perrieri</name>
    <dbReference type="NCBI Taxonomy" id="77586"/>
    <lineage>
        <taxon>Eukaryota</taxon>
        <taxon>Viridiplantae</taxon>
        <taxon>Streptophyta</taxon>
        <taxon>Embryophyta</taxon>
        <taxon>Tracheophyta</taxon>
        <taxon>Spermatophyta</taxon>
        <taxon>Magnoliopsida</taxon>
        <taxon>Liliopsida</taxon>
        <taxon>Poales</taxon>
        <taxon>Poaceae</taxon>
        <taxon>BOP clade</taxon>
        <taxon>Oryzoideae</taxon>
        <taxon>Oryzeae</taxon>
        <taxon>Oryzinae</taxon>
        <taxon>Leersia</taxon>
    </lineage>
</organism>
<name>A0A0D9X3C9_9ORYZ</name>
<keyword evidence="2" id="KW-0812">Transmembrane</keyword>
<feature type="transmembrane region" description="Helical" evidence="2">
    <location>
        <begin position="42"/>
        <end position="61"/>
    </location>
</feature>
<feature type="compositionally biased region" description="Low complexity" evidence="1">
    <location>
        <begin position="24"/>
        <end position="39"/>
    </location>
</feature>
<accession>A0A0D9X3C9</accession>
<reference evidence="3" key="3">
    <citation type="submission" date="2015-04" db="UniProtKB">
        <authorList>
            <consortium name="EnsemblPlants"/>
        </authorList>
    </citation>
    <scope>IDENTIFICATION</scope>
</reference>
<reference evidence="3 4" key="1">
    <citation type="submission" date="2012-08" db="EMBL/GenBank/DDBJ databases">
        <title>Oryza genome evolution.</title>
        <authorList>
            <person name="Wing R.A."/>
        </authorList>
    </citation>
    <scope>NUCLEOTIDE SEQUENCE</scope>
</reference>
<feature type="region of interest" description="Disordered" evidence="1">
    <location>
        <begin position="1"/>
        <end position="39"/>
    </location>
</feature>